<keyword evidence="4" id="KW-0732">Signal</keyword>
<evidence type="ECO:0000256" key="3">
    <source>
        <dbReference type="ARBA" id="ARBA00023157"/>
    </source>
</evidence>
<comment type="caution">
    <text evidence="6">The sequence shown here is derived from an EMBL/GenBank/DDBJ whole genome shotgun (WGS) entry which is preliminary data.</text>
</comment>
<comment type="subcellular location">
    <subcellularLocation>
        <location evidence="1">Secreted</location>
    </subcellularLocation>
</comment>
<dbReference type="EMBL" id="CAXAJV020001288">
    <property type="protein sequence ID" value="CAL7938008.1"/>
    <property type="molecule type" value="Genomic_DNA"/>
</dbReference>
<keyword evidence="2" id="KW-0964">Secreted</keyword>
<keyword evidence="3" id="KW-1015">Disulfide bond</keyword>
<dbReference type="CDD" id="cd05380">
    <property type="entry name" value="CAP_euk"/>
    <property type="match status" value="1"/>
</dbReference>
<dbReference type="PANTHER" id="PTHR10334">
    <property type="entry name" value="CYSTEINE-RICH SECRETORY PROTEIN-RELATED"/>
    <property type="match status" value="1"/>
</dbReference>
<dbReference type="SUPFAM" id="SSF55797">
    <property type="entry name" value="PR-1-like"/>
    <property type="match status" value="1"/>
</dbReference>
<dbReference type="Pfam" id="PF00188">
    <property type="entry name" value="CAP"/>
    <property type="match status" value="1"/>
</dbReference>
<sequence>MKRFLCFTIVVALVATSVTAIDCKKNSCLAKGQQHTLCKYPSSSPAPACGKVISVGFTNAEKNEMVQKHNSLRAYVAAGKETRGNPGPQPPAKNMKTMVWDDDLANVAQRWANQCQFGHDACRDDSRYYVGQNVAMTSTTGTVATKPSDIALMWYNEVKQMDRNQVRKLTNINGVGHYTQLVWADSDRLGCGKVVYEKNNWKTYYVVCNYGPGGNIMGLPIYKFNN</sequence>
<protein>
    <recommendedName>
        <fullName evidence="5">SCP domain-containing protein</fullName>
    </recommendedName>
</protein>
<feature type="domain" description="SCP" evidence="5">
    <location>
        <begin position="60"/>
        <end position="218"/>
    </location>
</feature>
<keyword evidence="7" id="KW-1185">Reference proteome</keyword>
<evidence type="ECO:0000256" key="4">
    <source>
        <dbReference type="SAM" id="SignalP"/>
    </source>
</evidence>
<dbReference type="Proteomes" id="UP001642520">
    <property type="component" value="Unassembled WGS sequence"/>
</dbReference>
<evidence type="ECO:0000313" key="6">
    <source>
        <dbReference type="EMBL" id="CAL7938008.1"/>
    </source>
</evidence>
<gene>
    <name evidence="6" type="ORF">XYLVIOL_LOCUS3025</name>
</gene>
<feature type="chain" id="PRO_5046925216" description="SCP domain-containing protein" evidence="4">
    <location>
        <begin position="21"/>
        <end position="226"/>
    </location>
</feature>
<dbReference type="InterPro" id="IPR014044">
    <property type="entry name" value="CAP_dom"/>
</dbReference>
<dbReference type="Gene3D" id="3.40.33.10">
    <property type="entry name" value="CAP"/>
    <property type="match status" value="1"/>
</dbReference>
<dbReference type="InterPro" id="IPR018244">
    <property type="entry name" value="Allrgn_V5/Tpx1_CS"/>
</dbReference>
<proteinExistence type="predicted"/>
<evidence type="ECO:0000256" key="1">
    <source>
        <dbReference type="ARBA" id="ARBA00004613"/>
    </source>
</evidence>
<dbReference type="SMART" id="SM00198">
    <property type="entry name" value="SCP"/>
    <property type="match status" value="1"/>
</dbReference>
<dbReference type="InterPro" id="IPR001283">
    <property type="entry name" value="CRISP-related"/>
</dbReference>
<feature type="signal peptide" evidence="4">
    <location>
        <begin position="1"/>
        <end position="20"/>
    </location>
</feature>
<accession>A0ABP1NAL0</accession>
<dbReference type="InterPro" id="IPR002413">
    <property type="entry name" value="V5_allergen-like"/>
</dbReference>
<organism evidence="6 7">
    <name type="scientific">Xylocopa violacea</name>
    <name type="common">Violet carpenter bee</name>
    <name type="synonym">Apis violacea</name>
    <dbReference type="NCBI Taxonomy" id="135666"/>
    <lineage>
        <taxon>Eukaryota</taxon>
        <taxon>Metazoa</taxon>
        <taxon>Ecdysozoa</taxon>
        <taxon>Arthropoda</taxon>
        <taxon>Hexapoda</taxon>
        <taxon>Insecta</taxon>
        <taxon>Pterygota</taxon>
        <taxon>Neoptera</taxon>
        <taxon>Endopterygota</taxon>
        <taxon>Hymenoptera</taxon>
        <taxon>Apocrita</taxon>
        <taxon>Aculeata</taxon>
        <taxon>Apoidea</taxon>
        <taxon>Anthophila</taxon>
        <taxon>Apidae</taxon>
        <taxon>Xylocopa</taxon>
        <taxon>Xylocopa</taxon>
    </lineage>
</organism>
<evidence type="ECO:0000259" key="5">
    <source>
        <dbReference type="SMART" id="SM00198"/>
    </source>
</evidence>
<reference evidence="6 7" key="1">
    <citation type="submission" date="2024-08" db="EMBL/GenBank/DDBJ databases">
        <authorList>
            <person name="Will J Nash"/>
            <person name="Angela Man"/>
            <person name="Seanna McTaggart"/>
            <person name="Kendall Baker"/>
            <person name="Tom Barker"/>
            <person name="Leah Catchpole"/>
            <person name="Alex Durrant"/>
            <person name="Karim Gharbi"/>
            <person name="Naomi Irish"/>
            <person name="Gemy Kaithakottil"/>
            <person name="Debby Ku"/>
            <person name="Aaliyah Providence"/>
            <person name="Felix Shaw"/>
            <person name="David Swarbreck"/>
            <person name="Chris Watkins"/>
            <person name="Ann M. McCartney"/>
            <person name="Giulio Formenti"/>
            <person name="Alice Mouton"/>
            <person name="Noel Vella"/>
            <person name="Bjorn M von Reumont"/>
            <person name="Adriana Vella"/>
            <person name="Wilfried Haerty"/>
        </authorList>
    </citation>
    <scope>NUCLEOTIDE SEQUENCE [LARGE SCALE GENOMIC DNA]</scope>
</reference>
<evidence type="ECO:0000313" key="7">
    <source>
        <dbReference type="Proteomes" id="UP001642520"/>
    </source>
</evidence>
<dbReference type="PROSITE" id="PS01010">
    <property type="entry name" value="CRISP_2"/>
    <property type="match status" value="1"/>
</dbReference>
<dbReference type="InterPro" id="IPR035940">
    <property type="entry name" value="CAP_sf"/>
</dbReference>
<dbReference type="PRINTS" id="PR00838">
    <property type="entry name" value="V5ALLERGEN"/>
</dbReference>
<dbReference type="PRINTS" id="PR00837">
    <property type="entry name" value="V5TPXLIKE"/>
</dbReference>
<name>A0ABP1NAL0_XYLVO</name>
<evidence type="ECO:0000256" key="2">
    <source>
        <dbReference type="ARBA" id="ARBA00022525"/>
    </source>
</evidence>
<dbReference type="PROSITE" id="PS01009">
    <property type="entry name" value="CRISP_1"/>
    <property type="match status" value="1"/>
</dbReference>